<dbReference type="AlphaFoldDB" id="A0A443RSC0"/>
<gene>
    <name evidence="3" type="ORF">B4U80_02488</name>
</gene>
<dbReference type="GO" id="GO:0050660">
    <property type="term" value="F:flavin adenine dinucleotide binding"/>
    <property type="evidence" value="ECO:0007669"/>
    <property type="project" value="InterPro"/>
</dbReference>
<dbReference type="OrthoDB" id="6435529at2759"/>
<dbReference type="InterPro" id="IPR012132">
    <property type="entry name" value="GMC_OxRdtase"/>
</dbReference>
<dbReference type="InterPro" id="IPR007867">
    <property type="entry name" value="GMC_OxRtase_C"/>
</dbReference>
<accession>A0A443RSC0</accession>
<protein>
    <submittedName>
        <fullName evidence="3">Glucose dehydrogenase-like [FAD: quinone]</fullName>
    </submittedName>
</protein>
<comment type="similarity">
    <text evidence="1">Belongs to the GMC oxidoreductase family.</text>
</comment>
<sequence length="110" mass="12118">MNASTAEVGYERISPKPIRACEHFNLTHVTYWHCIMKQVVLSIHYPVASGKMGAVVGHTADLNLKEIGVNGLRVMDASVMPNIISLKTIVATMMIAKKGVDMLIKDNPRE</sequence>
<evidence type="ECO:0000313" key="3">
    <source>
        <dbReference type="EMBL" id="RWS18079.1"/>
    </source>
</evidence>
<feature type="domain" description="Glucose-methanol-choline oxidoreductase C-terminal" evidence="2">
    <location>
        <begin position="8"/>
        <end position="96"/>
    </location>
</feature>
<dbReference type="GO" id="GO:0016614">
    <property type="term" value="F:oxidoreductase activity, acting on CH-OH group of donors"/>
    <property type="evidence" value="ECO:0007669"/>
    <property type="project" value="InterPro"/>
</dbReference>
<dbReference type="Gene3D" id="3.50.50.60">
    <property type="entry name" value="FAD/NAD(P)-binding domain"/>
    <property type="match status" value="1"/>
</dbReference>
<evidence type="ECO:0000256" key="1">
    <source>
        <dbReference type="ARBA" id="ARBA00010790"/>
    </source>
</evidence>
<reference evidence="3 4" key="1">
    <citation type="journal article" date="2018" name="Gigascience">
        <title>Genomes of trombidid mites reveal novel predicted allergens and laterally-transferred genes associated with secondary metabolism.</title>
        <authorList>
            <person name="Dong X."/>
            <person name="Chaisiri K."/>
            <person name="Xia D."/>
            <person name="Armstrong S.D."/>
            <person name="Fang Y."/>
            <person name="Donnelly M.J."/>
            <person name="Kadowaki T."/>
            <person name="McGarry J.W."/>
            <person name="Darby A.C."/>
            <person name="Makepeace B.L."/>
        </authorList>
    </citation>
    <scope>NUCLEOTIDE SEQUENCE [LARGE SCALE GENOMIC DNA]</scope>
    <source>
        <strain evidence="3">UoL-UT</strain>
    </source>
</reference>
<dbReference type="Pfam" id="PF05199">
    <property type="entry name" value="GMC_oxred_C"/>
    <property type="match status" value="1"/>
</dbReference>
<evidence type="ECO:0000313" key="4">
    <source>
        <dbReference type="Proteomes" id="UP000288716"/>
    </source>
</evidence>
<dbReference type="STRING" id="299467.A0A443RSC0"/>
<dbReference type="PANTHER" id="PTHR11552:SF227">
    <property type="entry name" value="GLUCOSE DEHYDROGENASE [FAD, QUINONE]-LIKE PROTEIN"/>
    <property type="match status" value="1"/>
</dbReference>
<dbReference type="Proteomes" id="UP000288716">
    <property type="component" value="Unassembled WGS sequence"/>
</dbReference>
<dbReference type="InterPro" id="IPR036188">
    <property type="entry name" value="FAD/NAD-bd_sf"/>
</dbReference>
<dbReference type="EMBL" id="NCKV01046510">
    <property type="protein sequence ID" value="RWS18079.1"/>
    <property type="molecule type" value="Genomic_DNA"/>
</dbReference>
<organism evidence="3 4">
    <name type="scientific">Leptotrombidium deliense</name>
    <dbReference type="NCBI Taxonomy" id="299467"/>
    <lineage>
        <taxon>Eukaryota</taxon>
        <taxon>Metazoa</taxon>
        <taxon>Ecdysozoa</taxon>
        <taxon>Arthropoda</taxon>
        <taxon>Chelicerata</taxon>
        <taxon>Arachnida</taxon>
        <taxon>Acari</taxon>
        <taxon>Acariformes</taxon>
        <taxon>Trombidiformes</taxon>
        <taxon>Prostigmata</taxon>
        <taxon>Anystina</taxon>
        <taxon>Parasitengona</taxon>
        <taxon>Trombiculoidea</taxon>
        <taxon>Trombiculidae</taxon>
        <taxon>Leptotrombidium</taxon>
    </lineage>
</organism>
<name>A0A443RSC0_9ACAR</name>
<dbReference type="PANTHER" id="PTHR11552">
    <property type="entry name" value="GLUCOSE-METHANOL-CHOLINE GMC OXIDOREDUCTASE"/>
    <property type="match status" value="1"/>
</dbReference>
<comment type="caution">
    <text evidence="3">The sequence shown here is derived from an EMBL/GenBank/DDBJ whole genome shotgun (WGS) entry which is preliminary data.</text>
</comment>
<dbReference type="SUPFAM" id="SSF51905">
    <property type="entry name" value="FAD/NAD(P)-binding domain"/>
    <property type="match status" value="1"/>
</dbReference>
<dbReference type="VEuPathDB" id="VectorBase:LDEU013961"/>
<dbReference type="Gene3D" id="3.30.560.10">
    <property type="entry name" value="Glucose Oxidase, domain 3"/>
    <property type="match status" value="1"/>
</dbReference>
<keyword evidence="4" id="KW-1185">Reference proteome</keyword>
<proteinExistence type="inferred from homology"/>
<evidence type="ECO:0000259" key="2">
    <source>
        <dbReference type="Pfam" id="PF05199"/>
    </source>
</evidence>